<evidence type="ECO:0000313" key="3">
    <source>
        <dbReference type="Proteomes" id="UP000482155"/>
    </source>
</evidence>
<comment type="caution">
    <text evidence="2">The sequence shown here is derived from an EMBL/GenBank/DDBJ whole genome shotgun (WGS) entry which is preliminary data.</text>
</comment>
<accession>A0A6B3SRL6</accession>
<dbReference type="InterPro" id="IPR011330">
    <property type="entry name" value="Glyco_hydro/deAcase_b/a-brl"/>
</dbReference>
<keyword evidence="3" id="KW-1185">Reference proteome</keyword>
<dbReference type="RefSeq" id="WP_163961926.1">
    <property type="nucleotide sequence ID" value="NZ_JAAIVB010000027.1"/>
</dbReference>
<dbReference type="Gene3D" id="3.20.20.370">
    <property type="entry name" value="Glycoside hydrolase/deacetylase"/>
    <property type="match status" value="1"/>
</dbReference>
<sequence length="645" mass="68974">MSVTPRTSGARRSALHGFLAAGVVLLAGCKSVTPVEKPRNPPQAAAASAASTGSPSTPAVLPVTVPAPAPAQRLPANPQVMVYASATTEAALAKSGVSARAFAQQWEQMLRRHRIPGGITTSIDDIERLAAPVLVLPGASHLTAREMVAVASYRARGGSVLATGAVGSKDENGKPLGYGFMENTLGVGVAGTTEKEENDTFMIPFGDNPVSHSLPAGHRVWLERVKDFYPLRLTGGQPAATIMDWSRSAAGDKPATLIAFDERVDGERASRAVVFGFSERLWDTLEPRAINALAHDALMWLLRLPSANVASWPHPALSATVVAIDSADPLIDTDLGLPAAIAGEGARASYFILSETAPESLELIKKIRLAGHDVGYMGDRFEGFKNQPPAVQRKRMQTALTELQNAGVAMVRDAGVHPVMDSLDNTTIDTLRDIRAGYVVVGAEETEARLPFFAGGEGAPDRERDRMVLLPRTQVAADDVIGEGDPKVGMRTFLRELELAHAGGALSMLRILGQTTLEEAQMRTIRTAIAARRDRTWIATGREVANWWRTRSHVSVTIDSMASPPLLVATINAMMPPTHAPSVLVTLPRAGARLQLRAAPGQILPAVAGFDDWRAALVLDGLPPGIYRWQLVFNRPRNKDVTNGE</sequence>
<gene>
    <name evidence="2" type="ORF">G3574_08280</name>
</gene>
<dbReference type="InterPro" id="IPR029062">
    <property type="entry name" value="Class_I_gatase-like"/>
</dbReference>
<proteinExistence type="predicted"/>
<feature type="region of interest" description="Disordered" evidence="1">
    <location>
        <begin position="35"/>
        <end position="64"/>
    </location>
</feature>
<dbReference type="SUPFAM" id="SSF88713">
    <property type="entry name" value="Glycoside hydrolase/deacetylase"/>
    <property type="match status" value="1"/>
</dbReference>
<evidence type="ECO:0000313" key="2">
    <source>
        <dbReference type="EMBL" id="NEX61072.1"/>
    </source>
</evidence>
<evidence type="ECO:0000256" key="1">
    <source>
        <dbReference type="SAM" id="MobiDB-lite"/>
    </source>
</evidence>
<dbReference type="CDD" id="cd03143">
    <property type="entry name" value="A4_beta-galactosidase_middle_domain"/>
    <property type="match status" value="1"/>
</dbReference>
<dbReference type="PROSITE" id="PS51257">
    <property type="entry name" value="PROKAR_LIPOPROTEIN"/>
    <property type="match status" value="1"/>
</dbReference>
<dbReference type="AlphaFoldDB" id="A0A6B3SRL6"/>
<name>A0A6B3SRL6_9BURK</name>
<feature type="compositionally biased region" description="Low complexity" evidence="1">
    <location>
        <begin position="42"/>
        <end position="64"/>
    </location>
</feature>
<dbReference type="Proteomes" id="UP000482155">
    <property type="component" value="Unassembled WGS sequence"/>
</dbReference>
<dbReference type="GO" id="GO:0005975">
    <property type="term" value="P:carbohydrate metabolic process"/>
    <property type="evidence" value="ECO:0007669"/>
    <property type="project" value="InterPro"/>
</dbReference>
<reference evidence="2 3" key="1">
    <citation type="submission" date="2020-02" db="EMBL/GenBank/DDBJ databases">
        <authorList>
            <person name="Kim M.K."/>
        </authorList>
    </citation>
    <scope>NUCLEOTIDE SEQUENCE [LARGE SCALE GENOMIC DNA]</scope>
    <source>
        <strain evidence="2 3">17J57-3</strain>
    </source>
</reference>
<evidence type="ECO:0008006" key="4">
    <source>
        <dbReference type="Google" id="ProtNLM"/>
    </source>
</evidence>
<protein>
    <recommendedName>
        <fullName evidence="4">NodB homology domain-containing protein</fullName>
    </recommendedName>
</protein>
<dbReference type="EMBL" id="JAAIVB010000027">
    <property type="protein sequence ID" value="NEX61072.1"/>
    <property type="molecule type" value="Genomic_DNA"/>
</dbReference>
<dbReference type="Gene3D" id="3.40.50.880">
    <property type="match status" value="1"/>
</dbReference>
<organism evidence="2 3">
    <name type="scientific">Noviherbaspirillum galbum</name>
    <dbReference type="NCBI Taxonomy" id="2709383"/>
    <lineage>
        <taxon>Bacteria</taxon>
        <taxon>Pseudomonadati</taxon>
        <taxon>Pseudomonadota</taxon>
        <taxon>Betaproteobacteria</taxon>
        <taxon>Burkholderiales</taxon>
        <taxon>Oxalobacteraceae</taxon>
        <taxon>Noviherbaspirillum</taxon>
    </lineage>
</organism>